<evidence type="ECO:0000313" key="3">
    <source>
        <dbReference type="Proteomes" id="UP000692896"/>
    </source>
</evidence>
<organism evidence="2 3">
    <name type="scientific">Pseudomonas fluorescens</name>
    <dbReference type="NCBI Taxonomy" id="294"/>
    <lineage>
        <taxon>Bacteria</taxon>
        <taxon>Pseudomonadati</taxon>
        <taxon>Pseudomonadota</taxon>
        <taxon>Gammaproteobacteria</taxon>
        <taxon>Pseudomonadales</taxon>
        <taxon>Pseudomonadaceae</taxon>
        <taxon>Pseudomonas</taxon>
    </lineage>
</organism>
<evidence type="ECO:0000256" key="1">
    <source>
        <dbReference type="ARBA" id="ARBA00022649"/>
    </source>
</evidence>
<dbReference type="SUPFAM" id="SSF143011">
    <property type="entry name" value="RelE-like"/>
    <property type="match status" value="1"/>
</dbReference>
<name>A0A944DJ26_PSEFL</name>
<dbReference type="AlphaFoldDB" id="A0A944DJ26"/>
<reference evidence="2" key="1">
    <citation type="submission" date="2021-03" db="EMBL/GenBank/DDBJ databases">
        <title>Genomic analysis provides insights into the functional capacity of soil bacteria communities inhabiting an altitudinal gradient in the Atacama Desert.</title>
        <authorList>
            <person name="Gonzalez M."/>
            <person name="Maldonado J."/>
            <person name="Maza F."/>
            <person name="Hodar C."/>
            <person name="Cortes M."/>
            <person name="Palma R."/>
            <person name="Andreani C."/>
            <person name="Gaete A."/>
            <person name="Vasquez-Dean J."/>
            <person name="Acuna V."/>
            <person name="Aguado M."/>
            <person name="Mandakovic D."/>
            <person name="Latorre M."/>
            <person name="Orellana A."/>
            <person name="Gutierrez R."/>
            <person name="Montecino M."/>
            <person name="Allende M."/>
            <person name="Maass A."/>
            <person name="Cambiazo V."/>
        </authorList>
    </citation>
    <scope>NUCLEOTIDE SEQUENCE</scope>
    <source>
        <strain evidence="2">ISL-25</strain>
    </source>
</reference>
<dbReference type="EMBL" id="JAGGOB010000015">
    <property type="protein sequence ID" value="MBT2328653.1"/>
    <property type="molecule type" value="Genomic_DNA"/>
</dbReference>
<dbReference type="InterPro" id="IPR007712">
    <property type="entry name" value="RelE/ParE_toxin"/>
</dbReference>
<gene>
    <name evidence="2" type="ORF">J7E47_07965</name>
</gene>
<keyword evidence="1" id="KW-1277">Toxin-antitoxin system</keyword>
<accession>A0A944DJ26</accession>
<comment type="caution">
    <text evidence="2">The sequence shown here is derived from an EMBL/GenBank/DDBJ whole genome shotgun (WGS) entry which is preliminary data.</text>
</comment>
<dbReference type="Pfam" id="PF05016">
    <property type="entry name" value="ParE_toxin"/>
    <property type="match status" value="1"/>
</dbReference>
<dbReference type="Gene3D" id="3.30.2310.20">
    <property type="entry name" value="RelE-like"/>
    <property type="match status" value="1"/>
</dbReference>
<dbReference type="InterPro" id="IPR035093">
    <property type="entry name" value="RelE/ParE_toxin_dom_sf"/>
</dbReference>
<evidence type="ECO:0000313" key="2">
    <source>
        <dbReference type="EMBL" id="MBT2328653.1"/>
    </source>
</evidence>
<proteinExistence type="predicted"/>
<dbReference type="RefSeq" id="WP_214912576.1">
    <property type="nucleotide sequence ID" value="NZ_JAGGNX010000013.1"/>
</dbReference>
<protein>
    <submittedName>
        <fullName evidence="2">Type II toxin-antitoxin system RelE/ParE family toxin</fullName>
    </submittedName>
</protein>
<dbReference type="Proteomes" id="UP000692896">
    <property type="component" value="Unassembled WGS sequence"/>
</dbReference>
<sequence>MSLKVVILQSAETDLKELRVYLIERFSSQTWQNTYASLKAAIRHLATPPYAGSIPDEIERLNLGQYRQILSGMNRIIYEVRGQTIYIHIIADSRKSLPALLMKRLLRSGS</sequence>